<dbReference type="EMBL" id="BMAO01006436">
    <property type="protein sequence ID" value="GFR08478.1"/>
    <property type="molecule type" value="Genomic_DNA"/>
</dbReference>
<keyword evidence="1" id="KW-0472">Membrane</keyword>
<evidence type="ECO:0000256" key="1">
    <source>
        <dbReference type="SAM" id="Phobius"/>
    </source>
</evidence>
<reference evidence="2" key="1">
    <citation type="submission" date="2020-07" db="EMBL/GenBank/DDBJ databases">
        <title>Multicomponent nature underlies the extraordinary mechanical properties of spider dragline silk.</title>
        <authorList>
            <person name="Kono N."/>
            <person name="Nakamura H."/>
            <person name="Mori M."/>
            <person name="Yoshida Y."/>
            <person name="Ohtoshi R."/>
            <person name="Malay A.D."/>
            <person name="Moran D.A.P."/>
            <person name="Tomita M."/>
            <person name="Numata K."/>
            <person name="Arakawa K."/>
        </authorList>
    </citation>
    <scope>NUCLEOTIDE SEQUENCE</scope>
</reference>
<evidence type="ECO:0000313" key="2">
    <source>
        <dbReference type="EMBL" id="GFR08478.1"/>
    </source>
</evidence>
<proteinExistence type="predicted"/>
<protein>
    <submittedName>
        <fullName evidence="2">Uncharacterized protein</fullName>
    </submittedName>
</protein>
<keyword evidence="1" id="KW-0812">Transmembrane</keyword>
<keyword evidence="3" id="KW-1185">Reference proteome</keyword>
<comment type="caution">
    <text evidence="2">The sequence shown here is derived from an EMBL/GenBank/DDBJ whole genome shotgun (WGS) entry which is preliminary data.</text>
</comment>
<dbReference type="Proteomes" id="UP000887116">
    <property type="component" value="Unassembled WGS sequence"/>
</dbReference>
<accession>A0A8X6GQK2</accession>
<feature type="transmembrane region" description="Helical" evidence="1">
    <location>
        <begin position="20"/>
        <end position="38"/>
    </location>
</feature>
<organism evidence="2 3">
    <name type="scientific">Trichonephila clavata</name>
    <name type="common">Joro spider</name>
    <name type="synonym">Nephila clavata</name>
    <dbReference type="NCBI Taxonomy" id="2740835"/>
    <lineage>
        <taxon>Eukaryota</taxon>
        <taxon>Metazoa</taxon>
        <taxon>Ecdysozoa</taxon>
        <taxon>Arthropoda</taxon>
        <taxon>Chelicerata</taxon>
        <taxon>Arachnida</taxon>
        <taxon>Araneae</taxon>
        <taxon>Araneomorphae</taxon>
        <taxon>Entelegynae</taxon>
        <taxon>Araneoidea</taxon>
        <taxon>Nephilidae</taxon>
        <taxon>Trichonephila</taxon>
    </lineage>
</organism>
<evidence type="ECO:0000313" key="3">
    <source>
        <dbReference type="Proteomes" id="UP000887116"/>
    </source>
</evidence>
<dbReference type="AlphaFoldDB" id="A0A8X6GQK2"/>
<gene>
    <name evidence="2" type="ORF">TNCT_715871</name>
</gene>
<keyword evidence="1" id="KW-1133">Transmembrane helix</keyword>
<name>A0A8X6GQK2_TRICU</name>
<sequence>MLLPMVGTGYRSDIGEKRSIFPSFASSCVVYFLFFFSARRVPSIYFPMITNRWGGITLHWVEMPAADRPPELDLHISTDFEGSAHCCIKNDVEGGKFASNGIILRTE</sequence>